<keyword evidence="1" id="KW-1133">Transmembrane helix</keyword>
<dbReference type="PATRIC" id="fig|1028803.3.peg.274"/>
<organism evidence="3 4">
    <name type="scientific">Haemophilus haemolyticus M19501</name>
    <dbReference type="NCBI Taxonomy" id="1028803"/>
    <lineage>
        <taxon>Bacteria</taxon>
        <taxon>Pseudomonadati</taxon>
        <taxon>Pseudomonadota</taxon>
        <taxon>Gammaproteobacteria</taxon>
        <taxon>Pasteurellales</taxon>
        <taxon>Pasteurellaceae</taxon>
        <taxon>Haemophilus</taxon>
    </lineage>
</organism>
<proteinExistence type="predicted"/>
<reference evidence="3 4" key="1">
    <citation type="journal article" date="2011" name="J. Bacteriol.">
        <title>Genome Sequences for Five Strains of the Emerging Pathogen Haemophilus haemolyticus.</title>
        <authorList>
            <person name="Jordan I.K."/>
            <person name="Conley A.B."/>
            <person name="Antonov I.V."/>
            <person name="Arthur R.A."/>
            <person name="Cook E.D."/>
            <person name="Cooper G.P."/>
            <person name="Jones B.L."/>
            <person name="Knipe K.M."/>
            <person name="Lee K.J."/>
            <person name="Liu X."/>
            <person name="Mitchell G.J."/>
            <person name="Pande P.R."/>
            <person name="Petit R.A."/>
            <person name="Qin S."/>
            <person name="Rajan V.N."/>
            <person name="Sarda S."/>
            <person name="Sebastian A."/>
            <person name="Tang S."/>
            <person name="Thapliyal R."/>
            <person name="Varghese N.J."/>
            <person name="Ye T."/>
            <person name="Katz L.S."/>
            <person name="Wang X."/>
            <person name="Rowe L."/>
            <person name="Frace M."/>
            <person name="Mayer L.W."/>
        </authorList>
    </citation>
    <scope>NUCLEOTIDE SEQUENCE [LARGE SCALE GENOMIC DNA]</scope>
    <source>
        <strain evidence="3 4">M19501</strain>
    </source>
</reference>
<dbReference type="InterPro" id="IPR018886">
    <property type="entry name" value="UPF0547"/>
</dbReference>
<dbReference type="EMBL" id="AFQO01000003">
    <property type="protein sequence ID" value="EGT77299.1"/>
    <property type="molecule type" value="Genomic_DNA"/>
</dbReference>
<keyword evidence="1" id="KW-0812">Transmembrane</keyword>
<sequence length="83" mass="9858">MDYRENMALTRCPECRKKISENAENCPNCGFSFKHADLEIYKQQLEKRRLHNAEINRKSTKLHIIWLCIFAIFIAIASWITNK</sequence>
<feature type="transmembrane region" description="Helical" evidence="1">
    <location>
        <begin position="64"/>
        <end position="81"/>
    </location>
</feature>
<dbReference type="AlphaFoldDB" id="F9GM55"/>
<evidence type="ECO:0000313" key="3">
    <source>
        <dbReference type="EMBL" id="EGT77299.1"/>
    </source>
</evidence>
<comment type="caution">
    <text evidence="3">The sequence shown here is derived from an EMBL/GenBank/DDBJ whole genome shotgun (WGS) entry which is preliminary data.</text>
</comment>
<dbReference type="Proteomes" id="UP000003258">
    <property type="component" value="Unassembled WGS sequence"/>
</dbReference>
<keyword evidence="1" id="KW-0472">Membrane</keyword>
<dbReference type="Pfam" id="PF10571">
    <property type="entry name" value="UPF0547"/>
    <property type="match status" value="1"/>
</dbReference>
<feature type="domain" description="UPF0547" evidence="2">
    <location>
        <begin position="12"/>
        <end position="34"/>
    </location>
</feature>
<accession>F9GM55</accession>
<evidence type="ECO:0000256" key="1">
    <source>
        <dbReference type="SAM" id="Phobius"/>
    </source>
</evidence>
<evidence type="ECO:0000313" key="4">
    <source>
        <dbReference type="Proteomes" id="UP000003258"/>
    </source>
</evidence>
<gene>
    <name evidence="3" type="ORF">GG9_0266</name>
</gene>
<protein>
    <recommendedName>
        <fullName evidence="2">UPF0547 domain-containing protein</fullName>
    </recommendedName>
</protein>
<name>F9GM55_HAEHA</name>
<evidence type="ECO:0000259" key="2">
    <source>
        <dbReference type="Pfam" id="PF10571"/>
    </source>
</evidence>
<dbReference type="eggNOG" id="ENOG5031UN0">
    <property type="taxonomic scope" value="Bacteria"/>
</dbReference>